<dbReference type="RefSeq" id="WP_188455315.1">
    <property type="nucleotide sequence ID" value="NZ_BMFR01000007.1"/>
</dbReference>
<evidence type="ECO:0000313" key="3">
    <source>
        <dbReference type="Proteomes" id="UP000622860"/>
    </source>
</evidence>
<reference evidence="2" key="1">
    <citation type="journal article" date="2014" name="Int. J. Syst. Evol. Microbiol.">
        <title>Complete genome sequence of Corynebacterium casei LMG S-19264T (=DSM 44701T), isolated from a smear-ripened cheese.</title>
        <authorList>
            <consortium name="US DOE Joint Genome Institute (JGI-PGF)"/>
            <person name="Walter F."/>
            <person name="Albersmeier A."/>
            <person name="Kalinowski J."/>
            <person name="Ruckert C."/>
        </authorList>
    </citation>
    <scope>NUCLEOTIDE SEQUENCE</scope>
    <source>
        <strain evidence="2">CGMCC 1.12754</strain>
    </source>
</reference>
<dbReference type="EMBL" id="BMFR01000007">
    <property type="protein sequence ID" value="GGG75648.1"/>
    <property type="molecule type" value="Genomic_DNA"/>
</dbReference>
<name>A0A917HDB3_9BACI</name>
<evidence type="ECO:0000313" key="2">
    <source>
        <dbReference type="EMBL" id="GGG75648.1"/>
    </source>
</evidence>
<comment type="caution">
    <text evidence="2">The sequence shown here is derived from an EMBL/GenBank/DDBJ whole genome shotgun (WGS) entry which is preliminary data.</text>
</comment>
<keyword evidence="1" id="KW-1133">Transmembrane helix</keyword>
<accession>A0A917HDB3</accession>
<evidence type="ECO:0008006" key="4">
    <source>
        <dbReference type="Google" id="ProtNLM"/>
    </source>
</evidence>
<reference evidence="2" key="2">
    <citation type="submission" date="2020-09" db="EMBL/GenBank/DDBJ databases">
        <authorList>
            <person name="Sun Q."/>
            <person name="Zhou Y."/>
        </authorList>
    </citation>
    <scope>NUCLEOTIDE SEQUENCE</scope>
    <source>
        <strain evidence="2">CGMCC 1.12754</strain>
    </source>
</reference>
<evidence type="ECO:0000256" key="1">
    <source>
        <dbReference type="SAM" id="Phobius"/>
    </source>
</evidence>
<gene>
    <name evidence="2" type="ORF">GCM10011398_20640</name>
</gene>
<proteinExistence type="predicted"/>
<feature type="transmembrane region" description="Helical" evidence="1">
    <location>
        <begin position="34"/>
        <end position="53"/>
    </location>
</feature>
<keyword evidence="3" id="KW-1185">Reference proteome</keyword>
<dbReference type="AlphaFoldDB" id="A0A917HDB3"/>
<dbReference type="InterPro" id="IPR021324">
    <property type="entry name" value="DUF2929"/>
</dbReference>
<protein>
    <recommendedName>
        <fullName evidence="4">DeoR faimly transcriptional regulator</fullName>
    </recommendedName>
</protein>
<dbReference type="Pfam" id="PF11151">
    <property type="entry name" value="DUF2929"/>
    <property type="match status" value="1"/>
</dbReference>
<organism evidence="2 3">
    <name type="scientific">Virgibacillus oceani</name>
    <dbReference type="NCBI Taxonomy" id="1479511"/>
    <lineage>
        <taxon>Bacteria</taxon>
        <taxon>Bacillati</taxon>
        <taxon>Bacillota</taxon>
        <taxon>Bacilli</taxon>
        <taxon>Bacillales</taxon>
        <taxon>Bacillaceae</taxon>
        <taxon>Virgibacillus</taxon>
    </lineage>
</organism>
<keyword evidence="1" id="KW-0812">Transmembrane</keyword>
<sequence>MRFIWTLIWALLISGVISYVLTSMGGTDFDIMSTVTLAIIMAIAVYILGEGVVKQEKE</sequence>
<dbReference type="Proteomes" id="UP000622860">
    <property type="component" value="Unassembled WGS sequence"/>
</dbReference>
<keyword evidence="1" id="KW-0472">Membrane</keyword>